<dbReference type="Pfam" id="PF00679">
    <property type="entry name" value="EFG_C"/>
    <property type="match status" value="1"/>
</dbReference>
<dbReference type="InterPro" id="IPR048876">
    <property type="entry name" value="BipA_C"/>
</dbReference>
<evidence type="ECO:0000256" key="1">
    <source>
        <dbReference type="ARBA" id="ARBA00022741"/>
    </source>
</evidence>
<protein>
    <recommendedName>
        <fullName evidence="3">Large ribosomal subunit assembly factor BipA</fullName>
        <ecNumber evidence="3">3.6.5.-</ecNumber>
    </recommendedName>
    <alternativeName>
        <fullName evidence="3">GTP-binding protein BipA</fullName>
    </alternativeName>
</protein>
<comment type="function">
    <text evidence="3">A 50S ribosomal subunit assembly protein with GTPase activity, required for 50S subunit assembly at low temperatures, may also play a role in translation. Binds GTP and analogs. Binds the 70S ribosome between the 30S and 50S subunits, in a similar position as ribosome-bound EF-G; it contacts a number of ribosomal proteins, both rRNAs and the A-site tRNA.</text>
</comment>
<feature type="binding site" evidence="3">
    <location>
        <begin position="21"/>
        <end position="26"/>
    </location>
    <ligand>
        <name>GTP</name>
        <dbReference type="ChEBI" id="CHEBI:37565"/>
    </ligand>
</feature>
<dbReference type="CDD" id="cd16263">
    <property type="entry name" value="BipA_III"/>
    <property type="match status" value="1"/>
</dbReference>
<dbReference type="InterPro" id="IPR004161">
    <property type="entry name" value="EFTu-like_2"/>
</dbReference>
<comment type="similarity">
    <text evidence="3">Belongs to the TRAFAC class translation factor GTPase superfamily. Classic translation factor GTPase family. BipA subfamily.</text>
</comment>
<dbReference type="CDD" id="cd03691">
    <property type="entry name" value="BipA_TypA_II"/>
    <property type="match status" value="1"/>
</dbReference>
<dbReference type="Gene3D" id="2.40.30.10">
    <property type="entry name" value="Translation factors"/>
    <property type="match status" value="1"/>
</dbReference>
<dbReference type="SUPFAM" id="SSF52540">
    <property type="entry name" value="P-loop containing nucleoside triphosphate hydrolases"/>
    <property type="match status" value="1"/>
</dbReference>
<evidence type="ECO:0000313" key="6">
    <source>
        <dbReference type="Proteomes" id="UP000659697"/>
    </source>
</evidence>
<comment type="catalytic activity">
    <reaction evidence="3">
        <text>GTP + H2O = GDP + phosphate + H(+)</text>
        <dbReference type="Rhea" id="RHEA:19669"/>
        <dbReference type="ChEBI" id="CHEBI:15377"/>
        <dbReference type="ChEBI" id="CHEBI:15378"/>
        <dbReference type="ChEBI" id="CHEBI:37565"/>
        <dbReference type="ChEBI" id="CHEBI:43474"/>
        <dbReference type="ChEBI" id="CHEBI:58189"/>
    </reaction>
</comment>
<comment type="caution">
    <text evidence="5">The sequence shown here is derived from an EMBL/GenBank/DDBJ whole genome shotgun (WGS) entry which is preliminary data.</text>
</comment>
<dbReference type="InterPro" id="IPR027417">
    <property type="entry name" value="P-loop_NTPase"/>
</dbReference>
<keyword evidence="6" id="KW-1185">Reference proteome</keyword>
<dbReference type="Pfam" id="PF21018">
    <property type="entry name" value="BipA_C"/>
    <property type="match status" value="1"/>
</dbReference>
<feature type="binding site" evidence="3">
    <location>
        <begin position="134"/>
        <end position="137"/>
    </location>
    <ligand>
        <name>GTP</name>
        <dbReference type="ChEBI" id="CHEBI:37565"/>
    </ligand>
</feature>
<dbReference type="InterPro" id="IPR047043">
    <property type="entry name" value="BipA_III"/>
</dbReference>
<dbReference type="Gene3D" id="3.30.70.240">
    <property type="match status" value="1"/>
</dbReference>
<evidence type="ECO:0000259" key="4">
    <source>
        <dbReference type="PROSITE" id="PS51722"/>
    </source>
</evidence>
<keyword evidence="2 3" id="KW-0342">GTP-binding</keyword>
<reference evidence="6" key="1">
    <citation type="journal article" date="2019" name="Int. J. Syst. Evol. Microbiol.">
        <title>The Global Catalogue of Microorganisms (GCM) 10K type strain sequencing project: providing services to taxonomists for standard genome sequencing and annotation.</title>
        <authorList>
            <consortium name="The Broad Institute Genomics Platform"/>
            <consortium name="The Broad Institute Genome Sequencing Center for Infectious Disease"/>
            <person name="Wu L."/>
            <person name="Ma J."/>
        </authorList>
    </citation>
    <scope>NUCLEOTIDE SEQUENCE [LARGE SCALE GENOMIC DNA]</scope>
    <source>
        <strain evidence="6">CGMCC 1.7003</strain>
    </source>
</reference>
<organism evidence="5 6">
    <name type="scientific">Alishewanella longhuensis</name>
    <dbReference type="NCBI Taxonomy" id="1091037"/>
    <lineage>
        <taxon>Bacteria</taxon>
        <taxon>Pseudomonadati</taxon>
        <taxon>Pseudomonadota</taxon>
        <taxon>Gammaproteobacteria</taxon>
        <taxon>Alteromonadales</taxon>
        <taxon>Alteromonadaceae</taxon>
        <taxon>Alishewanella</taxon>
    </lineage>
</organism>
<dbReference type="NCBIfam" id="TIGR01394">
    <property type="entry name" value="TypA_BipA"/>
    <property type="match status" value="1"/>
</dbReference>
<name>A0ABQ3L1M5_9ALTE</name>
<dbReference type="InterPro" id="IPR047042">
    <property type="entry name" value="BipA_II"/>
</dbReference>
<dbReference type="PROSITE" id="PS51722">
    <property type="entry name" value="G_TR_2"/>
    <property type="match status" value="1"/>
</dbReference>
<keyword evidence="3" id="KW-0699">rRNA-binding</keyword>
<keyword evidence="3" id="KW-0378">Hydrolase</keyword>
<gene>
    <name evidence="3" type="primary">bipA</name>
    <name evidence="5" type="ORF">GCM10010919_30750</name>
</gene>
<proteinExistence type="inferred from homology"/>
<dbReference type="PRINTS" id="PR00315">
    <property type="entry name" value="ELONGATNFCT"/>
</dbReference>
<dbReference type="CDD" id="cd01891">
    <property type="entry name" value="TypA_BipA"/>
    <property type="match status" value="1"/>
</dbReference>
<evidence type="ECO:0000256" key="3">
    <source>
        <dbReference type="HAMAP-Rule" id="MF_00849"/>
    </source>
</evidence>
<dbReference type="Pfam" id="PF03144">
    <property type="entry name" value="GTP_EFTU_D2"/>
    <property type="match status" value="1"/>
</dbReference>
<dbReference type="InterPro" id="IPR009000">
    <property type="entry name" value="Transl_B-barrel_sf"/>
</dbReference>
<dbReference type="PANTHER" id="PTHR42908">
    <property type="entry name" value="TRANSLATION ELONGATION FACTOR-RELATED"/>
    <property type="match status" value="1"/>
</dbReference>
<dbReference type="SUPFAM" id="SSF54980">
    <property type="entry name" value="EF-G C-terminal domain-like"/>
    <property type="match status" value="2"/>
</dbReference>
<feature type="domain" description="Tr-type G" evidence="4">
    <location>
        <begin position="9"/>
        <end position="204"/>
    </location>
</feature>
<dbReference type="PANTHER" id="PTHR42908:SF8">
    <property type="entry name" value="TR-TYPE G DOMAIN-CONTAINING PROTEIN"/>
    <property type="match status" value="1"/>
</dbReference>
<accession>A0ABQ3L1M5</accession>
<dbReference type="InterPro" id="IPR000640">
    <property type="entry name" value="EFG_V-like"/>
</dbReference>
<dbReference type="InterPro" id="IPR006298">
    <property type="entry name" value="BipA"/>
</dbReference>
<dbReference type="HAMAP" id="MF_00849">
    <property type="entry name" value="BipA"/>
    <property type="match status" value="1"/>
</dbReference>
<evidence type="ECO:0000313" key="5">
    <source>
        <dbReference type="EMBL" id="GHG76136.1"/>
    </source>
</evidence>
<keyword evidence="1 3" id="KW-0547">Nucleotide-binding</keyword>
<evidence type="ECO:0000256" key="2">
    <source>
        <dbReference type="ARBA" id="ARBA00023134"/>
    </source>
</evidence>
<dbReference type="Pfam" id="PF00009">
    <property type="entry name" value="GTP_EFTU"/>
    <property type="match status" value="1"/>
</dbReference>
<keyword evidence="3" id="KW-0820">tRNA-binding</keyword>
<dbReference type="SUPFAM" id="SSF50447">
    <property type="entry name" value="Translation proteins"/>
    <property type="match status" value="1"/>
</dbReference>
<dbReference type="CDD" id="cd03710">
    <property type="entry name" value="BipA_TypA_C"/>
    <property type="match status" value="1"/>
</dbReference>
<keyword evidence="3" id="KW-0690">Ribosome biogenesis</keyword>
<comment type="subunit">
    <text evidence="3">Monomer.</text>
</comment>
<dbReference type="EC" id="3.6.5.-" evidence="3"/>
<keyword evidence="3" id="KW-0963">Cytoplasm</keyword>
<dbReference type="Gene3D" id="2.40.50.250">
    <property type="entry name" value="bipa protein"/>
    <property type="match status" value="1"/>
</dbReference>
<keyword evidence="3" id="KW-0694">RNA-binding</keyword>
<dbReference type="RefSeq" id="WP_189433937.1">
    <property type="nucleotide sequence ID" value="NZ_BNAO01000010.1"/>
</dbReference>
<dbReference type="InterPro" id="IPR047041">
    <property type="entry name" value="BipA_GTP-bd_dom"/>
</dbReference>
<dbReference type="Gene3D" id="3.40.50.300">
    <property type="entry name" value="P-loop containing nucleotide triphosphate hydrolases"/>
    <property type="match status" value="1"/>
</dbReference>
<dbReference type="EMBL" id="BNAO01000010">
    <property type="protein sequence ID" value="GHG76136.1"/>
    <property type="molecule type" value="Genomic_DNA"/>
</dbReference>
<comment type="subcellular location">
    <subcellularLocation>
        <location evidence="3">Cytoplasm</location>
    </subcellularLocation>
    <text evidence="3">Binds to ribosomes.</text>
</comment>
<dbReference type="InterPro" id="IPR035651">
    <property type="entry name" value="BipA_V"/>
</dbReference>
<dbReference type="InterPro" id="IPR000795">
    <property type="entry name" value="T_Tr_GTP-bd_dom"/>
</dbReference>
<dbReference type="InterPro" id="IPR042116">
    <property type="entry name" value="TypA/BipA_C"/>
</dbReference>
<dbReference type="InterPro" id="IPR035647">
    <property type="entry name" value="EFG_III/V"/>
</dbReference>
<dbReference type="InterPro" id="IPR005225">
    <property type="entry name" value="Small_GTP-bd"/>
</dbReference>
<sequence>MSVTASSLDKLRNIAIIAHVDHGKTTMVDRLLQQSGTFDSRAKLQERVMDSNAQESERGITILAKNTSVRWNGYQINILDTPGHADFGGEVERVLSMADSVLLLVDAVEGPMPQTRFVTQKAFSHGLKPIVVINKVDKPGARVNWVIDQVFDLFDNLGATDEQLDFPIVYASGLNGWASLEADVKKDDISDLFKAIVDYVAPPTVEVDGETQLQVSQLDYSSYLGIIGIGRIKRGSLKANQQVTIIGADGSKRNGKVGQVFGYLGLERIETPEASAGDIVAFTGLGELKISDTICSTTKVEALPALQVDEPTVTMTFQVNTSPFAGKEGKFVTSRQILERLTNELKHNVALRVQETEDGDKFKVSGRGELHLGVLIENMRREGFELAVSRPEVIMKVVDGVKMEPLENVTIDVEEQHQGAIMEKMGERKAEMTDMQPDGKGRIRMDFLMPSRGLIGFRTEFMTLTSGTGLMYNSFSHYGDHKGGTIGQRTNGVLISNAMGKAAGYAIFSLQERGRMFIGHAEEVYEGQVIGIHSRSNDLTVNCLKGKQLTNVRASGTDEAINLVPPIRYTLEQALEFIDDDELVEVTPKSIRIRKRHLTENDRKRASRG</sequence>
<dbReference type="Gene3D" id="3.30.70.870">
    <property type="entry name" value="Elongation Factor G (Translational Gtpase), domain 3"/>
    <property type="match status" value="1"/>
</dbReference>
<dbReference type="NCBIfam" id="TIGR00231">
    <property type="entry name" value="small_GTP"/>
    <property type="match status" value="1"/>
</dbReference>
<dbReference type="Proteomes" id="UP000659697">
    <property type="component" value="Unassembled WGS sequence"/>
</dbReference>